<name>A0AAV2DYS3_9ROSI</name>
<dbReference type="EMBL" id="OZ034816">
    <property type="protein sequence ID" value="CAL1378811.1"/>
    <property type="molecule type" value="Genomic_DNA"/>
</dbReference>
<keyword evidence="2" id="KW-1185">Reference proteome</keyword>
<protein>
    <submittedName>
        <fullName evidence="1">Uncharacterized protein</fullName>
    </submittedName>
</protein>
<reference evidence="1 2" key="1">
    <citation type="submission" date="2024-04" db="EMBL/GenBank/DDBJ databases">
        <authorList>
            <person name="Fracassetti M."/>
        </authorList>
    </citation>
    <scope>NUCLEOTIDE SEQUENCE [LARGE SCALE GENOMIC DNA]</scope>
</reference>
<evidence type="ECO:0000313" key="2">
    <source>
        <dbReference type="Proteomes" id="UP001497516"/>
    </source>
</evidence>
<dbReference type="Proteomes" id="UP001497516">
    <property type="component" value="Chromosome 3"/>
</dbReference>
<evidence type="ECO:0000313" key="1">
    <source>
        <dbReference type="EMBL" id="CAL1378811.1"/>
    </source>
</evidence>
<organism evidence="1 2">
    <name type="scientific">Linum trigynum</name>
    <dbReference type="NCBI Taxonomy" id="586398"/>
    <lineage>
        <taxon>Eukaryota</taxon>
        <taxon>Viridiplantae</taxon>
        <taxon>Streptophyta</taxon>
        <taxon>Embryophyta</taxon>
        <taxon>Tracheophyta</taxon>
        <taxon>Spermatophyta</taxon>
        <taxon>Magnoliopsida</taxon>
        <taxon>eudicotyledons</taxon>
        <taxon>Gunneridae</taxon>
        <taxon>Pentapetalae</taxon>
        <taxon>rosids</taxon>
        <taxon>fabids</taxon>
        <taxon>Malpighiales</taxon>
        <taxon>Linaceae</taxon>
        <taxon>Linum</taxon>
    </lineage>
</organism>
<dbReference type="AlphaFoldDB" id="A0AAV2DYS3"/>
<accession>A0AAV2DYS3</accession>
<proteinExistence type="predicted"/>
<sequence>MRKGHWRIAWTKGAEEAEMLYGNSSSDDLPLFGNAYRRLIRKLQHRTIAIERKQFLVQHIAEVSNVSADTFFLSLRSKTKARTTFLFAIVDDEVQTASSPPRSIGRLV</sequence>
<gene>
    <name evidence="1" type="ORF">LTRI10_LOCUS20364</name>
</gene>